<dbReference type="HOGENOM" id="CLU_086500_5_1_9"/>
<comment type="caution">
    <text evidence="2">The sequence shown here is derived from an EMBL/GenBank/DDBJ whole genome shotgun (WGS) entry which is preliminary data.</text>
</comment>
<name>D7V087_LISGR</name>
<dbReference type="eggNOG" id="COG3011">
    <property type="taxonomic scope" value="Bacteria"/>
</dbReference>
<dbReference type="AlphaFoldDB" id="D7V087"/>
<dbReference type="Pfam" id="PF04134">
    <property type="entry name" value="DCC1-like"/>
    <property type="match status" value="1"/>
</dbReference>
<keyword evidence="1" id="KW-0472">Membrane</keyword>
<sequence length="138" mass="15864">MFKLMISGKRKVGGVMMKDIVLYDGNCGFCRLSKNMAKKLDWLRNLEWIELERYQGVLFSQEELESEIHLVTSSGKVLRGFSAIRRILWQLPLTTILSLLLYLPFAKWFGDRVYAFVAKYRGKIMELLNAIGVATPAV</sequence>
<evidence type="ECO:0000313" key="3">
    <source>
        <dbReference type="Proteomes" id="UP000010119"/>
    </source>
</evidence>
<accession>D7V087</accession>
<evidence type="ECO:0008006" key="4">
    <source>
        <dbReference type="Google" id="ProtNLM"/>
    </source>
</evidence>
<proteinExistence type="predicted"/>
<keyword evidence="1" id="KW-0812">Transmembrane</keyword>
<keyword evidence="3" id="KW-1185">Reference proteome</keyword>
<dbReference type="STRING" id="525367.HMPREF0556_12525"/>
<keyword evidence="1" id="KW-1133">Transmembrane helix</keyword>
<evidence type="ECO:0000313" key="2">
    <source>
        <dbReference type="EMBL" id="EFI83840.1"/>
    </source>
</evidence>
<gene>
    <name evidence="2" type="ORF">HMPREF0556_12525</name>
</gene>
<protein>
    <recommendedName>
        <fullName evidence="4">Thiol-disulfide oxidoreductase DCC</fullName>
    </recommendedName>
</protein>
<organism evidence="2 3">
    <name type="scientific">Listeria grayi DSM 20601</name>
    <dbReference type="NCBI Taxonomy" id="525367"/>
    <lineage>
        <taxon>Bacteria</taxon>
        <taxon>Bacillati</taxon>
        <taxon>Bacillota</taxon>
        <taxon>Bacilli</taxon>
        <taxon>Bacillales</taxon>
        <taxon>Listeriaceae</taxon>
        <taxon>Listeria</taxon>
    </lineage>
</organism>
<dbReference type="PANTHER" id="PTHR34290">
    <property type="entry name" value="SI:CH73-390P7.2"/>
    <property type="match status" value="1"/>
</dbReference>
<dbReference type="EMBL" id="ACCR02000005">
    <property type="protein sequence ID" value="EFI83840.1"/>
    <property type="molecule type" value="Genomic_DNA"/>
</dbReference>
<dbReference type="PANTHER" id="PTHR34290:SF2">
    <property type="entry name" value="OS04G0668800 PROTEIN"/>
    <property type="match status" value="1"/>
</dbReference>
<reference evidence="2" key="1">
    <citation type="submission" date="2010-06" db="EMBL/GenBank/DDBJ databases">
        <authorList>
            <person name="Muzny D."/>
            <person name="Qin X."/>
            <person name="Buhay C."/>
            <person name="Dugan-Rocha S."/>
            <person name="Ding Y."/>
            <person name="Chen G."/>
            <person name="Hawes A."/>
            <person name="Holder M."/>
            <person name="Jhangiani S."/>
            <person name="Johnson A."/>
            <person name="Khan Z."/>
            <person name="Li Z."/>
            <person name="Liu W."/>
            <person name="Liu X."/>
            <person name="Perez L."/>
            <person name="Shen H."/>
            <person name="Wang Q."/>
            <person name="Watt J."/>
            <person name="Xi L."/>
            <person name="Xin Y."/>
            <person name="Zhou J."/>
            <person name="Deng J."/>
            <person name="Jiang H."/>
            <person name="Liu Y."/>
            <person name="Qu J."/>
            <person name="Song X.-Z."/>
            <person name="Zhang L."/>
            <person name="Villasana D."/>
            <person name="Johnson A."/>
            <person name="Liu J."/>
            <person name="Liyanage D."/>
            <person name="Lorensuhewa L."/>
            <person name="Robinson T."/>
            <person name="Song A."/>
            <person name="Song B.-B."/>
            <person name="Dinh H."/>
            <person name="Thornton R."/>
            <person name="Coyle M."/>
            <person name="Francisco L."/>
            <person name="Jackson L."/>
            <person name="Javaid M."/>
            <person name="Korchina V."/>
            <person name="Kovar C."/>
            <person name="Mata R."/>
            <person name="Mathew T."/>
            <person name="Ngo R."/>
            <person name="Nguyen L."/>
            <person name="Nguyen N."/>
            <person name="Okwuonu G."/>
            <person name="Ongeri F."/>
            <person name="Pham C."/>
            <person name="Simmons D."/>
            <person name="Wilczek-Boney K."/>
            <person name="Hale W."/>
            <person name="Jakkamsetti A."/>
            <person name="Pham P."/>
            <person name="Ruth R."/>
            <person name="San Lucas F."/>
            <person name="Warren J."/>
            <person name="Zhang J."/>
            <person name="Zhao Z."/>
            <person name="Zhou C."/>
            <person name="Zhu D."/>
            <person name="Lee S."/>
            <person name="Bess C."/>
            <person name="Blankenburg K."/>
            <person name="Forbes L."/>
            <person name="Fu Q."/>
            <person name="Gubbala S."/>
            <person name="Hirani K."/>
            <person name="Jayaseelan J.C."/>
            <person name="Lara F."/>
            <person name="Munidasa M."/>
            <person name="Palculict T."/>
            <person name="Patil S."/>
            <person name="Pu L.-L."/>
            <person name="Saada N."/>
            <person name="Tang L."/>
            <person name="Weissenberger G."/>
            <person name="Zhu Y."/>
            <person name="Hemphill L."/>
            <person name="Shang Y."/>
            <person name="Youmans B."/>
            <person name="Ayvaz T."/>
            <person name="Ross M."/>
            <person name="Santibanez J."/>
            <person name="Aqrawi P."/>
            <person name="Gross S."/>
            <person name="Joshi V."/>
            <person name="Fowler G."/>
            <person name="Nazareth L."/>
            <person name="Reid J."/>
            <person name="Worley K."/>
            <person name="Petrosino J."/>
            <person name="Highlander S."/>
            <person name="Gibbs R."/>
        </authorList>
    </citation>
    <scope>NUCLEOTIDE SEQUENCE [LARGE SCALE GENOMIC DNA]</scope>
    <source>
        <strain evidence="2">DSM 20601</strain>
    </source>
</reference>
<dbReference type="InterPro" id="IPR007263">
    <property type="entry name" value="DCC1-like"/>
</dbReference>
<feature type="transmembrane region" description="Helical" evidence="1">
    <location>
        <begin position="87"/>
        <end position="105"/>
    </location>
</feature>
<dbReference type="Proteomes" id="UP000010119">
    <property type="component" value="Unassembled WGS sequence"/>
</dbReference>
<dbReference type="InterPro" id="IPR044691">
    <property type="entry name" value="DCC1_Trx"/>
</dbReference>
<dbReference type="GO" id="GO:0015035">
    <property type="term" value="F:protein-disulfide reductase activity"/>
    <property type="evidence" value="ECO:0007669"/>
    <property type="project" value="InterPro"/>
</dbReference>
<evidence type="ECO:0000256" key="1">
    <source>
        <dbReference type="SAM" id="Phobius"/>
    </source>
</evidence>